<evidence type="ECO:0000313" key="6">
    <source>
        <dbReference type="EMBL" id="RED83223.1"/>
    </source>
</evidence>
<evidence type="ECO:0000256" key="1">
    <source>
        <dbReference type="ARBA" id="ARBA00022491"/>
    </source>
</evidence>
<keyword evidence="7" id="KW-1185">Reference proteome</keyword>
<name>A0A3D9KAC8_9BACL</name>
<dbReference type="RefSeq" id="WP_116060830.1">
    <property type="nucleotide sequence ID" value="NZ_QRDZ01000008.1"/>
</dbReference>
<feature type="domain" description="HTH merR-type" evidence="5">
    <location>
        <begin position="2"/>
        <end position="70"/>
    </location>
</feature>
<dbReference type="PANTHER" id="PTHR30204">
    <property type="entry name" value="REDOX-CYCLING DRUG-SENSING TRANSCRIPTIONAL ACTIVATOR SOXR"/>
    <property type="match status" value="1"/>
</dbReference>
<keyword evidence="3 6" id="KW-0238">DNA-binding</keyword>
<dbReference type="InterPro" id="IPR000551">
    <property type="entry name" value="MerR-type_HTH_dom"/>
</dbReference>
<sequence>MKMRPQKMATKFMISPSTLRNYEAKGLIPPAERSENGYRFYTDLHSAYLACIQTMAPAFGMEVTTEVLHDLQRDEMHNALWVIREKEVVLYEDKEKLERLIEEIRQLADDNTSSFAKERLTIHQVSTLMKIPKSTIRYWEHAGYVIADRDLENSYRRYHKGHLLKMKLIQIMQNSVYSEETVKSKHRIAAAEQSDLQCVMKLAENIRTYLDKRIESQICGISKLYSLIQLIKTPV</sequence>
<keyword evidence="1" id="KW-0678">Repressor</keyword>
<dbReference type="PROSITE" id="PS50937">
    <property type="entry name" value="HTH_MERR_2"/>
    <property type="match status" value="1"/>
</dbReference>
<evidence type="ECO:0000256" key="4">
    <source>
        <dbReference type="ARBA" id="ARBA00023163"/>
    </source>
</evidence>
<dbReference type="AlphaFoldDB" id="A0A3D9KAC8"/>
<dbReference type="GO" id="GO:0003700">
    <property type="term" value="F:DNA-binding transcription factor activity"/>
    <property type="evidence" value="ECO:0007669"/>
    <property type="project" value="InterPro"/>
</dbReference>
<dbReference type="Gene3D" id="1.10.1660.10">
    <property type="match status" value="2"/>
</dbReference>
<reference evidence="6 7" key="1">
    <citation type="submission" date="2018-07" db="EMBL/GenBank/DDBJ databases">
        <title>Genomic Encyclopedia of Type Strains, Phase III (KMG-III): the genomes of soil and plant-associated and newly described type strains.</title>
        <authorList>
            <person name="Whitman W."/>
        </authorList>
    </citation>
    <scope>NUCLEOTIDE SEQUENCE [LARGE SCALE GENOMIC DNA]</scope>
    <source>
        <strain evidence="6 7">CECT 7287</strain>
    </source>
</reference>
<keyword evidence="4" id="KW-0804">Transcription</keyword>
<evidence type="ECO:0000259" key="5">
    <source>
        <dbReference type="PROSITE" id="PS50937"/>
    </source>
</evidence>
<evidence type="ECO:0000313" key="7">
    <source>
        <dbReference type="Proteomes" id="UP000256977"/>
    </source>
</evidence>
<dbReference type="InterPro" id="IPR009061">
    <property type="entry name" value="DNA-bd_dom_put_sf"/>
</dbReference>
<dbReference type="GO" id="GO:0003677">
    <property type="term" value="F:DNA binding"/>
    <property type="evidence" value="ECO:0007669"/>
    <property type="project" value="UniProtKB-KW"/>
</dbReference>
<evidence type="ECO:0000256" key="2">
    <source>
        <dbReference type="ARBA" id="ARBA00023015"/>
    </source>
</evidence>
<dbReference type="OrthoDB" id="122388at2"/>
<evidence type="ECO:0000256" key="3">
    <source>
        <dbReference type="ARBA" id="ARBA00023125"/>
    </source>
</evidence>
<dbReference type="SUPFAM" id="SSF46955">
    <property type="entry name" value="Putative DNA-binding domain"/>
    <property type="match status" value="2"/>
</dbReference>
<dbReference type="SMART" id="SM00422">
    <property type="entry name" value="HTH_MERR"/>
    <property type="match status" value="2"/>
</dbReference>
<accession>A0A3D9KAC8</accession>
<comment type="caution">
    <text evidence="6">The sequence shown here is derived from an EMBL/GenBank/DDBJ whole genome shotgun (WGS) entry which is preliminary data.</text>
</comment>
<keyword evidence="2" id="KW-0805">Transcription regulation</keyword>
<dbReference type="Proteomes" id="UP000256977">
    <property type="component" value="Unassembled WGS sequence"/>
</dbReference>
<dbReference type="Pfam" id="PF00376">
    <property type="entry name" value="MerR"/>
    <property type="match status" value="2"/>
</dbReference>
<dbReference type="EMBL" id="QRDZ01000008">
    <property type="protein sequence ID" value="RED83223.1"/>
    <property type="molecule type" value="Genomic_DNA"/>
</dbReference>
<organism evidence="6 7">
    <name type="scientific">Cohnella phaseoli</name>
    <dbReference type="NCBI Taxonomy" id="456490"/>
    <lineage>
        <taxon>Bacteria</taxon>
        <taxon>Bacillati</taxon>
        <taxon>Bacillota</taxon>
        <taxon>Bacilli</taxon>
        <taxon>Bacillales</taxon>
        <taxon>Paenibacillaceae</taxon>
        <taxon>Cohnella</taxon>
    </lineage>
</organism>
<gene>
    <name evidence="6" type="ORF">DFP98_10866</name>
</gene>
<protein>
    <submittedName>
        <fullName evidence="6">DNA-binding transcriptional MerR regulator</fullName>
    </submittedName>
</protein>
<proteinExistence type="predicted"/>
<dbReference type="InterPro" id="IPR047057">
    <property type="entry name" value="MerR_fam"/>
</dbReference>
<dbReference type="PANTHER" id="PTHR30204:SF69">
    <property type="entry name" value="MERR-FAMILY TRANSCRIPTIONAL REGULATOR"/>
    <property type="match status" value="1"/>
</dbReference>